<organism evidence="10 11">
    <name type="scientific">Cirrhinus molitorella</name>
    <name type="common">mud carp</name>
    <dbReference type="NCBI Taxonomy" id="172907"/>
    <lineage>
        <taxon>Eukaryota</taxon>
        <taxon>Metazoa</taxon>
        <taxon>Chordata</taxon>
        <taxon>Craniata</taxon>
        <taxon>Vertebrata</taxon>
        <taxon>Euteleostomi</taxon>
        <taxon>Actinopterygii</taxon>
        <taxon>Neopterygii</taxon>
        <taxon>Teleostei</taxon>
        <taxon>Ostariophysi</taxon>
        <taxon>Cypriniformes</taxon>
        <taxon>Cyprinidae</taxon>
        <taxon>Labeoninae</taxon>
        <taxon>Labeonini</taxon>
        <taxon>Cirrhinus</taxon>
    </lineage>
</organism>
<proteinExistence type="predicted"/>
<dbReference type="SUPFAM" id="SSF57667">
    <property type="entry name" value="beta-beta-alpha zinc fingers"/>
    <property type="match status" value="4"/>
</dbReference>
<feature type="domain" description="C2H2-type" evidence="9">
    <location>
        <begin position="750"/>
        <end position="777"/>
    </location>
</feature>
<feature type="region of interest" description="Disordered" evidence="8">
    <location>
        <begin position="697"/>
        <end position="747"/>
    </location>
</feature>
<feature type="compositionally biased region" description="Polar residues" evidence="8">
    <location>
        <begin position="862"/>
        <end position="879"/>
    </location>
</feature>
<evidence type="ECO:0000256" key="7">
    <source>
        <dbReference type="PROSITE-ProRule" id="PRU00042"/>
    </source>
</evidence>
<reference evidence="10 11" key="1">
    <citation type="submission" date="2023-09" db="EMBL/GenBank/DDBJ databases">
        <authorList>
            <person name="Wang M."/>
        </authorList>
    </citation>
    <scope>NUCLEOTIDE SEQUENCE [LARGE SCALE GENOMIC DNA]</scope>
    <source>
        <strain evidence="10">GT-2023</strain>
        <tissue evidence="10">Liver</tissue>
    </source>
</reference>
<dbReference type="SMART" id="SM00355">
    <property type="entry name" value="ZnF_C2H2"/>
    <property type="match status" value="8"/>
</dbReference>
<feature type="region of interest" description="Disordered" evidence="8">
    <location>
        <begin position="1367"/>
        <end position="1395"/>
    </location>
</feature>
<feature type="domain" description="C2H2-type" evidence="9">
    <location>
        <begin position="182"/>
        <end position="209"/>
    </location>
</feature>
<dbReference type="EMBL" id="JAYMGO010000003">
    <property type="protein sequence ID" value="KAL1277934.1"/>
    <property type="molecule type" value="Genomic_DNA"/>
</dbReference>
<feature type="compositionally biased region" description="Polar residues" evidence="8">
    <location>
        <begin position="71"/>
        <end position="80"/>
    </location>
</feature>
<feature type="region of interest" description="Disordered" evidence="8">
    <location>
        <begin position="556"/>
        <end position="657"/>
    </location>
</feature>
<feature type="domain" description="C2H2-type" evidence="9">
    <location>
        <begin position="1517"/>
        <end position="1544"/>
    </location>
</feature>
<protein>
    <recommendedName>
        <fullName evidence="9">C2H2-type domain-containing protein</fullName>
    </recommendedName>
</protein>
<feature type="domain" description="C2H2-type" evidence="9">
    <location>
        <begin position="423"/>
        <end position="451"/>
    </location>
</feature>
<evidence type="ECO:0000313" key="10">
    <source>
        <dbReference type="EMBL" id="KAL1277934.1"/>
    </source>
</evidence>
<evidence type="ECO:0000313" key="11">
    <source>
        <dbReference type="Proteomes" id="UP001558613"/>
    </source>
</evidence>
<feature type="compositionally biased region" description="Basic and acidic residues" evidence="8">
    <location>
        <begin position="264"/>
        <end position="284"/>
    </location>
</feature>
<dbReference type="PROSITE" id="PS50157">
    <property type="entry name" value="ZINC_FINGER_C2H2_2"/>
    <property type="match status" value="6"/>
</dbReference>
<sequence length="1654" mass="185076">MTKLQLLHRALNERLMAAVEQIMEMVGGTVLEYEEETIRARKENEVLRRRLRWMEGANRADWPGPSEPVAPSTTDETNPSRQDECVANFGFGQESEGFVIKTESTELPLCIRPESSTTALPQSNVQGSDSAGTGAGIAYGLADSMPWDSAQSYMAPLDFDPTSGPSRVRHWRGRNRRQRMSFACPDCGKVFGTEQRLIVHMRIHSTERPYAYRRRKACFYGDNKRKRNMHRLSQLSREIVDDLSDGSEQTNRSSASPEQLETTARGREEEPESDHTSSDKEAGKRMTNVRNQRDKQKVVNQMCYCPHCPRRAFARPCQLAMHMKTHTVTDLVNLPTKAQSGTEAIVDVKSKLPKKQRKKASVADKSEFHCPDCDRVFPLASRLHFHMKSHKSKRALLRNNQPIKTELEAMPKTTLMELKHKPYACPHCDKEFAREGWLAPHIRTQHGEVREVKKKSDYFKIVYDSGRTRSQQISTKRRIKCIERLNVTEKLRPRNQKGKKSRRDKTKQHQTSDASIQVVRLAAIPKDEAEQREDIPIMGIDEAELNVDLPIMDTDEDEQSEDLPIMGTDEAQRSVDLPEMGTEEAQRSVDLPETGTDEAQQSADLPETGTDEAQQSADLPETGTDEAQQSADLKVGISEQSKDTSGQRKEGRKTGFPCKTCGKSFVLEKRLKKHSKKHVGHKIHDVRKRKREQALMELKLREEEERRQEESERLDAKMSTSNHNPNTTTPQGSPNKDSVQKGRTRGQGPLPCPFCGKVFAWEMRLLMHMQIHCGEKPYAYRQRKKRFYGDLKRGQLPTIHDQEPSEDKSDESEEFVSEETANKDVSAHLSSNATHAVSGALASSTETTAAENYTGSPGLLLQTANEQPSTSYNSNQRTNPKMVSNVMSHFNLQPRIVLQQIQTERKHWSSTPGVAELKSGCSEKSSGSDCGQTSDSEVVDDELVDAVQDKIVDSKLCTLPVEFSGHGTQNTADPVTEIVSDTELDNTDGPLAIESSEGNNAEGQQKDDHNFNFPGVSEQTARNLVSLIVIDDELEQSCARTAAENTLSECGRTKCDWKCDCKNISAMKLTVMPQSSVLDSLFKDTSSDTMLKNIDSKVFCVVLSDVEDSVDEDVLGPSKGLDKKKTASVPSIQNEQLDVGSEPGKNFYSNSNFAAPDATDFNQSIDTDDESISKDQMDSTAIRQTEGRPMSSKERTSFETSEMVFAGQESLSEVNTDVEIVSGGERQNKKLGLNNQGSECKTNSIDDNSSVLHHCCYCKQPHYRMMDHLQSVHPNEPEVAKALTFDKSSQERKQIMNLLQTRGNLLHNTNMVQSSIQDLKPLGKFASYCSFDGRVYCIYCLGLFNKKTFASHLEQCKGKSTHSAEASCGEKLPNAGPIPPTPTLISPSCPEEMDASKEPSGFHCLNISYESEQASSSLPELSCSLDQAHISRPTFDIQYSTSDTNSIGPRPEYDVLRNPSDDFSLPQNAQTVSSDTCKSGVKAGKRRRNRRLGLFSRSLITDGDLLGKGEMSSSKLHVCQHCKAAFASSYTLRRHEYTHTGERPFWCNQCNLGFIQKYRLLKHTLACHGDATSSADQEKLKRANRTIQDGETSVKDCIEPSTNTPEDLPNAVTDDTGEKVTDTKQDTEVREFHWEEAGHSKVNDCDTDCYKFTF</sequence>
<feature type="region of interest" description="Disordered" evidence="8">
    <location>
        <begin position="850"/>
        <end position="879"/>
    </location>
</feature>
<dbReference type="InterPro" id="IPR013087">
    <property type="entry name" value="Znf_C2H2_type"/>
</dbReference>
<dbReference type="Pfam" id="PF00096">
    <property type="entry name" value="zf-C2H2"/>
    <property type="match status" value="2"/>
</dbReference>
<dbReference type="PROSITE" id="PS00028">
    <property type="entry name" value="ZINC_FINGER_C2H2_1"/>
    <property type="match status" value="7"/>
</dbReference>
<keyword evidence="4 7" id="KW-0863">Zinc-finger</keyword>
<feature type="compositionally biased region" description="Polar residues" evidence="8">
    <location>
        <begin position="246"/>
        <end position="262"/>
    </location>
</feature>
<feature type="compositionally biased region" description="Basic and acidic residues" evidence="8">
    <location>
        <begin position="640"/>
        <end position="653"/>
    </location>
</feature>
<dbReference type="InterPro" id="IPR036236">
    <property type="entry name" value="Znf_C2H2_sf"/>
</dbReference>
<evidence type="ECO:0000256" key="2">
    <source>
        <dbReference type="ARBA" id="ARBA00022723"/>
    </source>
</evidence>
<evidence type="ECO:0000256" key="1">
    <source>
        <dbReference type="ARBA" id="ARBA00004123"/>
    </source>
</evidence>
<dbReference type="Gene3D" id="3.30.160.60">
    <property type="entry name" value="Classic Zinc Finger"/>
    <property type="match status" value="6"/>
</dbReference>
<keyword evidence="11" id="KW-1185">Reference proteome</keyword>
<feature type="region of interest" description="Disordered" evidence="8">
    <location>
        <begin position="243"/>
        <end position="293"/>
    </location>
</feature>
<feature type="region of interest" description="Disordered" evidence="8">
    <location>
        <begin position="1153"/>
        <end position="1197"/>
    </location>
</feature>
<feature type="compositionally biased region" description="Basic and acidic residues" evidence="8">
    <location>
        <begin position="697"/>
        <end position="716"/>
    </location>
</feature>
<keyword evidence="6" id="KW-0539">Nucleus</keyword>
<dbReference type="InterPro" id="IPR050331">
    <property type="entry name" value="Zinc_finger"/>
</dbReference>
<feature type="region of interest" description="Disordered" evidence="8">
    <location>
        <begin position="486"/>
        <end position="514"/>
    </location>
</feature>
<evidence type="ECO:0000259" key="9">
    <source>
        <dbReference type="PROSITE" id="PS50157"/>
    </source>
</evidence>
<keyword evidence="5" id="KW-0862">Zinc</keyword>
<name>A0ABR3NLQ2_9TELE</name>
<feature type="region of interest" description="Disordered" evidence="8">
    <location>
        <begin position="1595"/>
        <end position="1624"/>
    </location>
</feature>
<dbReference type="PANTHER" id="PTHR16515">
    <property type="entry name" value="PR DOMAIN ZINC FINGER PROTEIN"/>
    <property type="match status" value="1"/>
</dbReference>
<evidence type="ECO:0000256" key="5">
    <source>
        <dbReference type="ARBA" id="ARBA00022833"/>
    </source>
</evidence>
<keyword evidence="2" id="KW-0479">Metal-binding</keyword>
<feature type="compositionally biased region" description="Basic residues" evidence="8">
    <location>
        <begin position="493"/>
        <end position="508"/>
    </location>
</feature>
<comment type="subcellular location">
    <subcellularLocation>
        <location evidence="1">Nucleus</location>
    </subcellularLocation>
</comment>
<evidence type="ECO:0000256" key="8">
    <source>
        <dbReference type="SAM" id="MobiDB-lite"/>
    </source>
</evidence>
<feature type="region of interest" description="Disordered" evidence="8">
    <location>
        <begin position="791"/>
        <end position="823"/>
    </location>
</feature>
<dbReference type="Proteomes" id="UP001558613">
    <property type="component" value="Unassembled WGS sequence"/>
</dbReference>
<feature type="region of interest" description="Disordered" evidence="8">
    <location>
        <begin position="58"/>
        <end position="82"/>
    </location>
</feature>
<dbReference type="PANTHER" id="PTHR16515:SF49">
    <property type="entry name" value="GASTRULA ZINC FINGER PROTEIN XLCGF49.1-LIKE-RELATED"/>
    <property type="match status" value="1"/>
</dbReference>
<evidence type="ECO:0000256" key="3">
    <source>
        <dbReference type="ARBA" id="ARBA00022737"/>
    </source>
</evidence>
<accession>A0ABR3NLQ2</accession>
<evidence type="ECO:0000256" key="4">
    <source>
        <dbReference type="ARBA" id="ARBA00022771"/>
    </source>
</evidence>
<keyword evidence="3" id="KW-0677">Repeat</keyword>
<evidence type="ECO:0000256" key="6">
    <source>
        <dbReference type="ARBA" id="ARBA00023242"/>
    </source>
</evidence>
<feature type="domain" description="C2H2-type" evidence="9">
    <location>
        <begin position="656"/>
        <end position="683"/>
    </location>
</feature>
<comment type="caution">
    <text evidence="10">The sequence shown here is derived from an EMBL/GenBank/DDBJ whole genome shotgun (WGS) entry which is preliminary data.</text>
</comment>
<gene>
    <name evidence="10" type="ORF">QQF64_024607</name>
</gene>
<feature type="compositionally biased region" description="Acidic residues" evidence="8">
    <location>
        <begin position="808"/>
        <end position="817"/>
    </location>
</feature>
<feature type="compositionally biased region" description="Low complexity" evidence="8">
    <location>
        <begin position="719"/>
        <end position="730"/>
    </location>
</feature>
<feature type="domain" description="C2H2-type" evidence="9">
    <location>
        <begin position="368"/>
        <end position="395"/>
    </location>
</feature>